<feature type="signal peptide" evidence="2">
    <location>
        <begin position="1"/>
        <end position="28"/>
    </location>
</feature>
<protein>
    <submittedName>
        <fullName evidence="4">DUF305 domain-containing protein</fullName>
    </submittedName>
</protein>
<dbReference type="OrthoDB" id="8603558at2"/>
<dbReference type="AlphaFoldDB" id="A0A2U2HLP8"/>
<dbReference type="RefSeq" id="WP_106757594.1">
    <property type="nucleotide sequence ID" value="NZ_PXWF02000195.1"/>
</dbReference>
<sequence>MKLPQTWIKNAMTISAAAALMVPILAVAQGGSPSPHQHATVPAGSSTAPAHDMMSAMTKMQTEMATMKMSGDIDHDFAMMMVSHHQGAIDMAKVELARGKNKQLKQMAGKMIADQTKEISKLNKWMAQHSAIKK</sequence>
<feature type="domain" description="DUF305" evidence="3">
    <location>
        <begin position="43"/>
        <end position="125"/>
    </location>
</feature>
<dbReference type="Gene3D" id="1.20.1260.10">
    <property type="match status" value="1"/>
</dbReference>
<evidence type="ECO:0000259" key="3">
    <source>
        <dbReference type="Pfam" id="PF03713"/>
    </source>
</evidence>
<evidence type="ECO:0000256" key="1">
    <source>
        <dbReference type="SAM" id="MobiDB-lite"/>
    </source>
</evidence>
<dbReference type="PANTHER" id="PTHR36933:SF1">
    <property type="entry name" value="SLL0788 PROTEIN"/>
    <property type="match status" value="1"/>
</dbReference>
<dbReference type="Pfam" id="PF03713">
    <property type="entry name" value="DUF305"/>
    <property type="match status" value="1"/>
</dbReference>
<keyword evidence="5" id="KW-1185">Reference proteome</keyword>
<accession>A0A2U2HLP8</accession>
<feature type="chain" id="PRO_5015451636" evidence="2">
    <location>
        <begin position="29"/>
        <end position="134"/>
    </location>
</feature>
<dbReference type="Proteomes" id="UP000241421">
    <property type="component" value="Unassembled WGS sequence"/>
</dbReference>
<name>A0A2U2HLP8_9BURK</name>
<dbReference type="InterPro" id="IPR005183">
    <property type="entry name" value="DUF305_CopM-like"/>
</dbReference>
<evidence type="ECO:0000313" key="4">
    <source>
        <dbReference type="EMBL" id="PWF48448.1"/>
    </source>
</evidence>
<dbReference type="PANTHER" id="PTHR36933">
    <property type="entry name" value="SLL0788 PROTEIN"/>
    <property type="match status" value="1"/>
</dbReference>
<dbReference type="EMBL" id="PXWF02000195">
    <property type="protein sequence ID" value="PWF48448.1"/>
    <property type="molecule type" value="Genomic_DNA"/>
</dbReference>
<proteinExistence type="predicted"/>
<keyword evidence="2" id="KW-0732">Signal</keyword>
<comment type="caution">
    <text evidence="4">The sequence shown here is derived from an EMBL/GenBank/DDBJ whole genome shotgun (WGS) entry which is preliminary data.</text>
</comment>
<organism evidence="4 5">
    <name type="scientific">Massilia glaciei</name>
    <dbReference type="NCBI Taxonomy" id="1524097"/>
    <lineage>
        <taxon>Bacteria</taxon>
        <taxon>Pseudomonadati</taxon>
        <taxon>Pseudomonadota</taxon>
        <taxon>Betaproteobacteria</taxon>
        <taxon>Burkholderiales</taxon>
        <taxon>Oxalobacteraceae</taxon>
        <taxon>Telluria group</taxon>
        <taxon>Massilia</taxon>
    </lineage>
</organism>
<feature type="compositionally biased region" description="Polar residues" evidence="1">
    <location>
        <begin position="31"/>
        <end position="48"/>
    </location>
</feature>
<gene>
    <name evidence="4" type="ORF">C7C56_011795</name>
</gene>
<reference evidence="4 5" key="1">
    <citation type="submission" date="2018-04" db="EMBL/GenBank/DDBJ databases">
        <title>Massilia violaceinigra sp. nov., a novel purple-pigmented bacterium isolated from Tianshan glacier, Xinjiang, China.</title>
        <authorList>
            <person name="Wang H."/>
        </authorList>
    </citation>
    <scope>NUCLEOTIDE SEQUENCE [LARGE SCALE GENOMIC DNA]</scope>
    <source>
        <strain evidence="4 5">B448-2</strain>
    </source>
</reference>
<evidence type="ECO:0000313" key="5">
    <source>
        <dbReference type="Proteomes" id="UP000241421"/>
    </source>
</evidence>
<evidence type="ECO:0000256" key="2">
    <source>
        <dbReference type="SAM" id="SignalP"/>
    </source>
</evidence>
<dbReference type="InterPro" id="IPR012347">
    <property type="entry name" value="Ferritin-like"/>
</dbReference>
<feature type="region of interest" description="Disordered" evidence="1">
    <location>
        <begin position="31"/>
        <end position="50"/>
    </location>
</feature>